<dbReference type="EMBL" id="BSXW01012626">
    <property type="protein sequence ID" value="GMF66383.1"/>
    <property type="molecule type" value="Genomic_DNA"/>
</dbReference>
<keyword evidence="2" id="KW-1185">Reference proteome</keyword>
<reference evidence="1" key="1">
    <citation type="submission" date="2023-04" db="EMBL/GenBank/DDBJ databases">
        <title>Phytophthora lilii NBRC 32176.</title>
        <authorList>
            <person name="Ichikawa N."/>
            <person name="Sato H."/>
            <person name="Tonouchi N."/>
        </authorList>
    </citation>
    <scope>NUCLEOTIDE SEQUENCE</scope>
    <source>
        <strain evidence="1">NBRC 32176</strain>
    </source>
</reference>
<protein>
    <submittedName>
        <fullName evidence="1">Unnamed protein product</fullName>
    </submittedName>
</protein>
<sequence length="325" mass="31843">MHKRSTQGIALVPGTNNDISGLGTISCSSLTVGGSAVIPPPDYVVGITPGSAAANKALVLNGTFDISGINALSATLITGTLSTAAQGNITSLGTLTGLSIGGSLTISGTSRVLSITGSGSYINATAYRQGGTAYDISAVSKLSLTTDGIAEASKALVLDSSLNMRGIVAFEVNHSSTSITSSSMMSSYALLLRSKSTAVGASTGICFAATTNAIGSSTGGASILFSASGANSVGALTINVKPTSGGVSTALSEAVRITSDGLVGINQLYPSEMLDVGGNAYIAGNLSIAGGALFSNGGATQVMDSAGNMTPPTLTTPSLTVAAIL</sequence>
<accession>A0A9W6YFT5</accession>
<dbReference type="AlphaFoldDB" id="A0A9W6YFT5"/>
<comment type="caution">
    <text evidence="1">The sequence shown here is derived from an EMBL/GenBank/DDBJ whole genome shotgun (WGS) entry which is preliminary data.</text>
</comment>
<dbReference type="OrthoDB" id="128763at2759"/>
<name>A0A9W6YFT5_9STRA</name>
<proteinExistence type="predicted"/>
<evidence type="ECO:0000313" key="2">
    <source>
        <dbReference type="Proteomes" id="UP001165083"/>
    </source>
</evidence>
<gene>
    <name evidence="1" type="ORF">Plil01_001883900</name>
</gene>
<dbReference type="Proteomes" id="UP001165083">
    <property type="component" value="Unassembled WGS sequence"/>
</dbReference>
<organism evidence="1 2">
    <name type="scientific">Phytophthora lilii</name>
    <dbReference type="NCBI Taxonomy" id="2077276"/>
    <lineage>
        <taxon>Eukaryota</taxon>
        <taxon>Sar</taxon>
        <taxon>Stramenopiles</taxon>
        <taxon>Oomycota</taxon>
        <taxon>Peronosporomycetes</taxon>
        <taxon>Peronosporales</taxon>
        <taxon>Peronosporaceae</taxon>
        <taxon>Phytophthora</taxon>
    </lineage>
</organism>
<evidence type="ECO:0000313" key="1">
    <source>
        <dbReference type="EMBL" id="GMF66383.1"/>
    </source>
</evidence>